<feature type="repeat" description="RCC1" evidence="1">
    <location>
        <begin position="104"/>
        <end position="155"/>
    </location>
</feature>
<organism evidence="3">
    <name type="scientific">Trepomonas sp. PC1</name>
    <dbReference type="NCBI Taxonomy" id="1076344"/>
    <lineage>
        <taxon>Eukaryota</taxon>
        <taxon>Metamonada</taxon>
        <taxon>Diplomonadida</taxon>
        <taxon>Hexamitidae</taxon>
        <taxon>Hexamitinae</taxon>
        <taxon>Trepomonas</taxon>
    </lineage>
</organism>
<reference evidence="3" key="1">
    <citation type="submission" date="2015-07" db="EMBL/GenBank/DDBJ databases">
        <title>Adaptation to a free-living lifestyle via gene acquisitions in the diplomonad Trepomonas sp. PC1.</title>
        <authorList>
            <person name="Xu F."/>
            <person name="Jerlstrom-Hultqvist J."/>
            <person name="Kolisko M."/>
            <person name="Simpson A.G.B."/>
            <person name="Roger A.J."/>
            <person name="Svard S.G."/>
            <person name="Andersson J.O."/>
        </authorList>
    </citation>
    <scope>NUCLEOTIDE SEQUENCE</scope>
    <source>
        <strain evidence="3">PC1</strain>
    </source>
</reference>
<keyword evidence="2" id="KW-0812">Transmembrane</keyword>
<dbReference type="InterPro" id="IPR051553">
    <property type="entry name" value="Ran_GTPase-activating"/>
</dbReference>
<feature type="non-terminal residue" evidence="3">
    <location>
        <position position="395"/>
    </location>
</feature>
<dbReference type="EMBL" id="GDID01005758">
    <property type="protein sequence ID" value="JAP90848.1"/>
    <property type="molecule type" value="Transcribed_RNA"/>
</dbReference>
<gene>
    <name evidence="3" type="ORF">TPC1_17734</name>
</gene>
<dbReference type="InterPro" id="IPR000408">
    <property type="entry name" value="Reg_chr_condens"/>
</dbReference>
<evidence type="ECO:0000256" key="1">
    <source>
        <dbReference type="PROSITE-ProRule" id="PRU00235"/>
    </source>
</evidence>
<dbReference type="SUPFAM" id="SSF50985">
    <property type="entry name" value="RCC1/BLIP-II"/>
    <property type="match status" value="1"/>
</dbReference>
<proteinExistence type="predicted"/>
<dbReference type="PROSITE" id="PS50012">
    <property type="entry name" value="RCC1_3"/>
    <property type="match status" value="2"/>
</dbReference>
<evidence type="ECO:0000313" key="3">
    <source>
        <dbReference type="EMBL" id="JAP90848.1"/>
    </source>
</evidence>
<dbReference type="PANTHER" id="PTHR45982">
    <property type="entry name" value="REGULATOR OF CHROMOSOME CONDENSATION"/>
    <property type="match status" value="1"/>
</dbReference>
<protein>
    <submittedName>
        <fullName evidence="3">Regulator of chromosome condensation (RCC1) repeat-containing protein</fullName>
    </submittedName>
</protein>
<dbReference type="Pfam" id="PF13540">
    <property type="entry name" value="RCC1_2"/>
    <property type="match status" value="1"/>
</dbReference>
<feature type="non-terminal residue" evidence="3">
    <location>
        <position position="1"/>
    </location>
</feature>
<evidence type="ECO:0000256" key="2">
    <source>
        <dbReference type="SAM" id="Phobius"/>
    </source>
</evidence>
<dbReference type="Gene3D" id="2.130.10.30">
    <property type="entry name" value="Regulator of chromosome condensation 1/beta-lactamase-inhibitor protein II"/>
    <property type="match status" value="1"/>
</dbReference>
<feature type="repeat" description="RCC1" evidence="1">
    <location>
        <begin position="52"/>
        <end position="103"/>
    </location>
</feature>
<keyword evidence="2" id="KW-1133">Transmembrane helix</keyword>
<sequence>SIQDYLASGENKYGQLGISKNTVITKFTQVESRQFKDMVLCGSHSIGLLKDNILSLWGNNQYFQLGSDNVYETETQIRYFYENKIVVKQLACGDYHNLALDSNGVVYSWGSNQFGQLGSSVVLGGKNSKPTPLDFAEQVKFVQAEGQMSFARTESGKVFAFGQCNMYVCGTAELTEFPEPTHILKNVKVSKMFASSEVAFLEDFERNILVLGLNNDSQLCFPAEESDTFDGVFYQKMPKKLQMKDISFVDPAVDHVVIKMKNKSVYGCGSLFTGIQHLKNDVQSVAVSQSGYLMIQGGWAESHGQDVKGELGTGINVPAALKMKVQHERVSCREDFTLIWTPDQSNISQIFTIIGIVVGIIILGLIVFTAIWWKKNGKKRYVKMTDGKEDVIVSW</sequence>
<feature type="transmembrane region" description="Helical" evidence="2">
    <location>
        <begin position="350"/>
        <end position="373"/>
    </location>
</feature>
<name>A0A146K322_9EUKA</name>
<dbReference type="PANTHER" id="PTHR45982:SF1">
    <property type="entry name" value="REGULATOR OF CHROMOSOME CONDENSATION"/>
    <property type="match status" value="1"/>
</dbReference>
<keyword evidence="2" id="KW-0472">Membrane</keyword>
<accession>A0A146K322</accession>
<dbReference type="InterPro" id="IPR009091">
    <property type="entry name" value="RCC1/BLIP-II"/>
</dbReference>
<dbReference type="AlphaFoldDB" id="A0A146K322"/>